<evidence type="ECO:0000256" key="5">
    <source>
        <dbReference type="SAM" id="SignalP"/>
    </source>
</evidence>
<keyword evidence="3" id="KW-0479">Metal-binding</keyword>
<proteinExistence type="predicted"/>
<dbReference type="GO" id="GO:0046872">
    <property type="term" value="F:metal ion binding"/>
    <property type="evidence" value="ECO:0007669"/>
    <property type="project" value="UniProtKB-KW"/>
</dbReference>
<dbReference type="Proteomes" id="UP000471152">
    <property type="component" value="Unassembled WGS sequence"/>
</dbReference>
<dbReference type="GO" id="GO:0030313">
    <property type="term" value="C:cell envelope"/>
    <property type="evidence" value="ECO:0007669"/>
    <property type="project" value="UniProtKB-SubCell"/>
</dbReference>
<sequence>MRLVQSVSAAVAASSLLLLAACGSDDASAAGASSPSSSGEGVSVVASTDVYGAIVSAIAGDDVEVTSIIDDPSADPHSYEANTRTQLAVADADLVVANGGGYDDFMGTLLSSSDSQATVIDVVELSGREAEAEAAGEELNEHVWYDLEAVAKLSEQLVSSLSTVDPDHAGDYEARGAEFAGQVQGLIDAEAEARPGTQGAGVAITEPVPDYLLDALGAENRTPEEFSEAIEEGGDVAPAVLQETLDLFSGGQVAALVYNEQTTGAETEQVLAAAEAAGVAVVPVTETLPEGEDYVTWMQANIDAVSAALSA</sequence>
<keyword evidence="4 5" id="KW-0732">Signal</keyword>
<keyword evidence="8" id="KW-1185">Reference proteome</keyword>
<evidence type="ECO:0000256" key="2">
    <source>
        <dbReference type="ARBA" id="ARBA00022448"/>
    </source>
</evidence>
<dbReference type="Gene3D" id="3.40.50.1980">
    <property type="entry name" value="Nitrogenase molybdenum iron protein domain"/>
    <property type="match status" value="2"/>
</dbReference>
<dbReference type="GO" id="GO:0030001">
    <property type="term" value="P:metal ion transport"/>
    <property type="evidence" value="ECO:0007669"/>
    <property type="project" value="InterPro"/>
</dbReference>
<dbReference type="Proteomes" id="UP000468828">
    <property type="component" value="Unassembled WGS sequence"/>
</dbReference>
<dbReference type="PANTHER" id="PTHR42953:SF1">
    <property type="entry name" value="METAL-BINDING PROTEIN HI_0362-RELATED"/>
    <property type="match status" value="1"/>
</dbReference>
<comment type="caution">
    <text evidence="7">The sequence shown here is derived from an EMBL/GenBank/DDBJ whole genome shotgun (WGS) entry which is preliminary data.</text>
</comment>
<evidence type="ECO:0000256" key="3">
    <source>
        <dbReference type="ARBA" id="ARBA00022723"/>
    </source>
</evidence>
<evidence type="ECO:0000313" key="6">
    <source>
        <dbReference type="EMBL" id="NEK93096.1"/>
    </source>
</evidence>
<comment type="subcellular location">
    <subcellularLocation>
        <location evidence="1">Cell envelope</location>
    </subcellularLocation>
</comment>
<evidence type="ECO:0000313" key="7">
    <source>
        <dbReference type="EMBL" id="NEN49863.1"/>
    </source>
</evidence>
<feature type="signal peptide" evidence="5">
    <location>
        <begin position="1"/>
        <end position="20"/>
    </location>
</feature>
<evidence type="ECO:0000313" key="8">
    <source>
        <dbReference type="Proteomes" id="UP000468828"/>
    </source>
</evidence>
<gene>
    <name evidence="7" type="ORF">G3R41_02750</name>
    <name evidence="6" type="ORF">GCU67_02750</name>
</gene>
<dbReference type="PANTHER" id="PTHR42953">
    <property type="entry name" value="HIGH-AFFINITY ZINC UPTAKE SYSTEM PROTEIN ZNUA-RELATED"/>
    <property type="match status" value="1"/>
</dbReference>
<reference evidence="7 9" key="2">
    <citation type="submission" date="2020-02" db="EMBL/GenBank/DDBJ databases">
        <title>The WGS of Modestobacter muralis DSM 100205.</title>
        <authorList>
            <person name="Jiang Z."/>
        </authorList>
    </citation>
    <scope>NUCLEOTIDE SEQUENCE [LARGE SCALE GENOMIC DNA]</scope>
    <source>
        <strain evidence="7 9">DSM 100205</strain>
    </source>
</reference>
<evidence type="ECO:0000256" key="1">
    <source>
        <dbReference type="ARBA" id="ARBA00004196"/>
    </source>
</evidence>
<dbReference type="EMBL" id="JAAGWH010000009">
    <property type="protein sequence ID" value="NEK93096.1"/>
    <property type="molecule type" value="Genomic_DNA"/>
</dbReference>
<dbReference type="RefSeq" id="WP_163609559.1">
    <property type="nucleotide sequence ID" value="NZ_JAAGWB010000009.1"/>
</dbReference>
<evidence type="ECO:0000256" key="4">
    <source>
        <dbReference type="ARBA" id="ARBA00022729"/>
    </source>
</evidence>
<protein>
    <submittedName>
        <fullName evidence="7">Zinc ABC transporter solute-binding protein</fullName>
    </submittedName>
</protein>
<dbReference type="SUPFAM" id="SSF53807">
    <property type="entry name" value="Helical backbone' metal receptor"/>
    <property type="match status" value="1"/>
</dbReference>
<feature type="chain" id="PRO_5038312554" evidence="5">
    <location>
        <begin position="21"/>
        <end position="311"/>
    </location>
</feature>
<evidence type="ECO:0000313" key="9">
    <source>
        <dbReference type="Proteomes" id="UP000471152"/>
    </source>
</evidence>
<name>A0A6P0H418_9ACTN</name>
<keyword evidence="2" id="KW-0813">Transport</keyword>
<dbReference type="InterPro" id="IPR006127">
    <property type="entry name" value="ZnuA-like"/>
</dbReference>
<reference evidence="6 8" key="1">
    <citation type="submission" date="2020-01" db="EMBL/GenBank/DDBJ databases">
        <title>the WGS Modestobacter muralis CPCC 204518.</title>
        <authorList>
            <person name="Jiang Z."/>
        </authorList>
    </citation>
    <scope>NUCLEOTIDE SEQUENCE [LARGE SCALE GENOMIC DNA]</scope>
    <source>
        <strain evidence="6 8">DSM 100205</strain>
    </source>
</reference>
<dbReference type="AlphaFoldDB" id="A0A6P0H418"/>
<dbReference type="EMBL" id="JAAGWB010000009">
    <property type="protein sequence ID" value="NEN49863.1"/>
    <property type="molecule type" value="Genomic_DNA"/>
</dbReference>
<dbReference type="PROSITE" id="PS51257">
    <property type="entry name" value="PROKAR_LIPOPROTEIN"/>
    <property type="match status" value="1"/>
</dbReference>
<organism evidence="7 9">
    <name type="scientific">Modestobacter muralis</name>
    <dbReference type="NCBI Taxonomy" id="1608614"/>
    <lineage>
        <taxon>Bacteria</taxon>
        <taxon>Bacillati</taxon>
        <taxon>Actinomycetota</taxon>
        <taxon>Actinomycetes</taxon>
        <taxon>Geodermatophilales</taxon>
        <taxon>Geodermatophilaceae</taxon>
        <taxon>Modestobacter</taxon>
    </lineage>
</organism>
<accession>A0A6P0H418</accession>
<dbReference type="Pfam" id="PF01297">
    <property type="entry name" value="ZnuA"/>
    <property type="match status" value="1"/>
</dbReference>
<dbReference type="InterPro" id="IPR050492">
    <property type="entry name" value="Bact_metal-bind_prot9"/>
</dbReference>